<keyword evidence="1" id="KW-0233">DNA recombination</keyword>
<evidence type="ECO:0000256" key="1">
    <source>
        <dbReference type="ARBA" id="ARBA00023172"/>
    </source>
</evidence>
<dbReference type="RefSeq" id="WP_133987105.1">
    <property type="nucleotide sequence ID" value="NZ_SOBK01000001.1"/>
</dbReference>
<evidence type="ECO:0000313" key="2">
    <source>
        <dbReference type="EMBL" id="TDT92278.1"/>
    </source>
</evidence>
<organism evidence="2 3">
    <name type="scientific">Pseudodesulfovibrio indicus</name>
    <dbReference type="NCBI Taxonomy" id="1716143"/>
    <lineage>
        <taxon>Bacteria</taxon>
        <taxon>Pseudomonadati</taxon>
        <taxon>Thermodesulfobacteriota</taxon>
        <taxon>Desulfovibrionia</taxon>
        <taxon>Desulfovibrionales</taxon>
        <taxon>Desulfovibrionaceae</taxon>
    </lineage>
</organism>
<dbReference type="GO" id="GO:0006310">
    <property type="term" value="P:DNA recombination"/>
    <property type="evidence" value="ECO:0007669"/>
    <property type="project" value="UniProtKB-KW"/>
</dbReference>
<accession>A0AA94PPK3</accession>
<comment type="caution">
    <text evidence="2">The sequence shown here is derived from an EMBL/GenBank/DDBJ whole genome shotgun (WGS) entry which is preliminary data.</text>
</comment>
<dbReference type="InterPro" id="IPR013762">
    <property type="entry name" value="Integrase-like_cat_sf"/>
</dbReference>
<dbReference type="GO" id="GO:0003677">
    <property type="term" value="F:DNA binding"/>
    <property type="evidence" value="ECO:0007669"/>
    <property type="project" value="InterPro"/>
</dbReference>
<dbReference type="EMBL" id="SOBK01000001">
    <property type="protein sequence ID" value="TDT92278.1"/>
    <property type="molecule type" value="Genomic_DNA"/>
</dbReference>
<dbReference type="InterPro" id="IPR011010">
    <property type="entry name" value="DNA_brk_join_enz"/>
</dbReference>
<dbReference type="Gene3D" id="1.10.443.10">
    <property type="entry name" value="Intergrase catalytic core"/>
    <property type="match status" value="1"/>
</dbReference>
<gene>
    <name evidence="2" type="ORF">EDC59_101684</name>
</gene>
<dbReference type="AlphaFoldDB" id="A0AA94PPK3"/>
<name>A0AA94PPK3_9BACT</name>
<protein>
    <submittedName>
        <fullName evidence="2">Phage integrase family protein</fullName>
    </submittedName>
</protein>
<proteinExistence type="predicted"/>
<reference evidence="2 3" key="1">
    <citation type="submission" date="2019-03" db="EMBL/GenBank/DDBJ databases">
        <title>Genomic Encyclopedia of Type Strains, Phase IV (KMG-IV): sequencing the most valuable type-strain genomes for metagenomic binning, comparative biology and taxonomic classification.</title>
        <authorList>
            <person name="Goeker M."/>
        </authorList>
    </citation>
    <scope>NUCLEOTIDE SEQUENCE [LARGE SCALE GENOMIC DNA]</scope>
    <source>
        <strain evidence="2 3">DSM 101483</strain>
    </source>
</reference>
<sequence>MSVSSLGYYIQSGSRFTRDGYEYDPSDDHWYIVGAGRGRHFRFDEMRKCLSSKLVDEVKIGLVVSLDKLAVATAQLHYRYFLTFLREMYQHESEVDSITGLDFVNFTQVCEPAYSKTLRRFLRILHNLGLGGLTSDDIELINQVYLRPPEPYLAQKTLDPIRGPYTVEEFEGLRSAIHKAYENCKIGDEYYIILILVNVFGLRPKQIAVLKICDFLISATEAGGIEYSLNVPRVKQRDVGERTAFTNRKLGSEIGEYLNLWIDELKNEISFRGIKLKYDEGLFPLFPLWKPRKKEINIKSQGDYEYHSGNDRIAQIACSQIRRAISEKSHRTGENLAVGSRRARHYIGTTMAVNGCGRRVIAHALDHSHLHSCKAYIQFGQEAIDEIDKKLAPHQKPLIDAFRGRLIEKPNLFGTRQTYNPVRSSLNTEELGMCVNPSGCAIYSIDIGEPSSFLARVPFSCYRCWNFNAFNNLEVHKEHLEILKREKQLSLKSFNEEGLNTQPGLAVSYAPMIRAVEDVIAKIEAGDISEFDLETDMVDSF</sequence>
<dbReference type="SUPFAM" id="SSF56349">
    <property type="entry name" value="DNA breaking-rejoining enzymes"/>
    <property type="match status" value="1"/>
</dbReference>
<dbReference type="GO" id="GO:0015074">
    <property type="term" value="P:DNA integration"/>
    <property type="evidence" value="ECO:0007669"/>
    <property type="project" value="InterPro"/>
</dbReference>
<evidence type="ECO:0000313" key="3">
    <source>
        <dbReference type="Proteomes" id="UP000295506"/>
    </source>
</evidence>
<dbReference type="Proteomes" id="UP000295506">
    <property type="component" value="Unassembled WGS sequence"/>
</dbReference>